<dbReference type="Pfam" id="PF03087">
    <property type="entry name" value="BPS1"/>
    <property type="match status" value="1"/>
</dbReference>
<gene>
    <name evidence="1" type="ORF">J5N97_029105</name>
</gene>
<keyword evidence="2" id="KW-1185">Reference proteome</keyword>
<proteinExistence type="predicted"/>
<dbReference type="Proteomes" id="UP001085076">
    <property type="component" value="Miscellaneous, Linkage group lg09"/>
</dbReference>
<dbReference type="GO" id="GO:0048364">
    <property type="term" value="P:root development"/>
    <property type="evidence" value="ECO:0007669"/>
    <property type="project" value="InterPro"/>
</dbReference>
<sequence>MVTGFKRYLSLPVTRAPKRRPVAEEKADHVRSTSLPCPSHPLISHLEDEIAALRAWHSRTGPYRLGWVRFGLDRLERVLSSLTELLRLPQAQGWVRRSRGSVWTERLLEDSIRLADGFGTLRLEIMAMSDHQWTARTAIRRRDEPRFAGSARSMRRSKKDLVRVASALKSATRSPGTPRGSVTDAAEAELTWVVRQAVSETVVASESVVLGIATAVRFGTAAAAAKKREMGDREWRRSELERLERLGAWMEPLQSRCERVFRSVVNIRVLLLNTLTPCL</sequence>
<accession>A0A9D5C0M1</accession>
<evidence type="ECO:0000313" key="2">
    <source>
        <dbReference type="Proteomes" id="UP001085076"/>
    </source>
</evidence>
<dbReference type="OrthoDB" id="784009at2759"/>
<dbReference type="GO" id="GO:0048367">
    <property type="term" value="P:shoot system development"/>
    <property type="evidence" value="ECO:0007669"/>
    <property type="project" value="InterPro"/>
</dbReference>
<dbReference type="AlphaFoldDB" id="A0A9D5C0M1"/>
<dbReference type="EMBL" id="JAGGNH010000009">
    <property type="protein sequence ID" value="KAJ0963983.1"/>
    <property type="molecule type" value="Genomic_DNA"/>
</dbReference>
<reference evidence="1" key="1">
    <citation type="submission" date="2021-03" db="EMBL/GenBank/DDBJ databases">
        <authorList>
            <person name="Li Z."/>
            <person name="Yang C."/>
        </authorList>
    </citation>
    <scope>NUCLEOTIDE SEQUENCE</scope>
    <source>
        <strain evidence="1">Dzin_1.0</strain>
        <tissue evidence="1">Leaf</tissue>
    </source>
</reference>
<dbReference type="InterPro" id="IPR004320">
    <property type="entry name" value="BPS1_pln"/>
</dbReference>
<evidence type="ECO:0000313" key="1">
    <source>
        <dbReference type="EMBL" id="KAJ0963983.1"/>
    </source>
</evidence>
<organism evidence="1 2">
    <name type="scientific">Dioscorea zingiberensis</name>
    <dbReference type="NCBI Taxonomy" id="325984"/>
    <lineage>
        <taxon>Eukaryota</taxon>
        <taxon>Viridiplantae</taxon>
        <taxon>Streptophyta</taxon>
        <taxon>Embryophyta</taxon>
        <taxon>Tracheophyta</taxon>
        <taxon>Spermatophyta</taxon>
        <taxon>Magnoliopsida</taxon>
        <taxon>Liliopsida</taxon>
        <taxon>Dioscoreales</taxon>
        <taxon>Dioscoreaceae</taxon>
        <taxon>Dioscorea</taxon>
    </lineage>
</organism>
<dbReference type="PANTHER" id="PTHR33070:SF49">
    <property type="entry name" value="OS06G0725500 PROTEIN"/>
    <property type="match status" value="1"/>
</dbReference>
<dbReference type="PANTHER" id="PTHR33070">
    <property type="entry name" value="OS06G0725500 PROTEIN"/>
    <property type="match status" value="1"/>
</dbReference>
<reference evidence="1" key="2">
    <citation type="journal article" date="2022" name="Hortic Res">
        <title>The genome of Dioscorea zingiberensis sheds light on the biosynthesis, origin and evolution of the medicinally important diosgenin saponins.</title>
        <authorList>
            <person name="Li Y."/>
            <person name="Tan C."/>
            <person name="Li Z."/>
            <person name="Guo J."/>
            <person name="Li S."/>
            <person name="Chen X."/>
            <person name="Wang C."/>
            <person name="Dai X."/>
            <person name="Yang H."/>
            <person name="Song W."/>
            <person name="Hou L."/>
            <person name="Xu J."/>
            <person name="Tong Z."/>
            <person name="Xu A."/>
            <person name="Yuan X."/>
            <person name="Wang W."/>
            <person name="Yang Q."/>
            <person name="Chen L."/>
            <person name="Sun Z."/>
            <person name="Wang K."/>
            <person name="Pan B."/>
            <person name="Chen J."/>
            <person name="Bao Y."/>
            <person name="Liu F."/>
            <person name="Qi X."/>
            <person name="Gang D.R."/>
            <person name="Wen J."/>
            <person name="Li J."/>
        </authorList>
    </citation>
    <scope>NUCLEOTIDE SEQUENCE</scope>
    <source>
        <strain evidence="1">Dzin_1.0</strain>
    </source>
</reference>
<comment type="caution">
    <text evidence="1">The sequence shown here is derived from an EMBL/GenBank/DDBJ whole genome shotgun (WGS) entry which is preliminary data.</text>
</comment>
<name>A0A9D5C0M1_9LILI</name>
<protein>
    <submittedName>
        <fullName evidence="1">Uncharacterized protein</fullName>
    </submittedName>
</protein>